<comment type="caution">
    <text evidence="2">The sequence shown here is derived from an EMBL/GenBank/DDBJ whole genome shotgun (WGS) entry which is preliminary data.</text>
</comment>
<name>A0A388T6R6_9ACTN</name>
<evidence type="ECO:0000256" key="1">
    <source>
        <dbReference type="SAM" id="MobiDB-lite"/>
    </source>
</evidence>
<feature type="region of interest" description="Disordered" evidence="1">
    <location>
        <begin position="64"/>
        <end position="89"/>
    </location>
</feature>
<proteinExistence type="predicted"/>
<reference evidence="2 3" key="1">
    <citation type="submission" date="2018-07" db="EMBL/GenBank/DDBJ databases">
        <title>Whole Genome Shotgun Sequence of Streptomyces spongiicola strain 531S.</title>
        <authorList>
            <person name="Dohra H."/>
            <person name="Kodani S."/>
        </authorList>
    </citation>
    <scope>NUCLEOTIDE SEQUENCE [LARGE SCALE GENOMIC DNA]</scope>
    <source>
        <strain evidence="2 3">531S</strain>
    </source>
</reference>
<evidence type="ECO:0000313" key="2">
    <source>
        <dbReference type="EMBL" id="GBQ03932.1"/>
    </source>
</evidence>
<dbReference type="EMBL" id="BGZL01000024">
    <property type="protein sequence ID" value="GBQ03932.1"/>
    <property type="molecule type" value="Genomic_DNA"/>
</dbReference>
<sequence>MLPPNLTRHFYETRRTFLKNATGQESTPWFQLSAMERSVAESEVEIFRQAIRAAEEEQDLLASLDKTAEASRAGTESTADAGADSPPENCGCPGCSAVAALLALLEPLDASTPSVMGLADVTNFPSMPLSFDARPISVDLSKLFPRRSPFDVYRAEFWTRKPPTADKA</sequence>
<dbReference type="RefSeq" id="WP_116428932.1">
    <property type="nucleotide sequence ID" value="NZ_BGZL01000024.1"/>
</dbReference>
<protein>
    <submittedName>
        <fullName evidence="2">Uncharacterized protein</fullName>
    </submittedName>
</protein>
<organism evidence="2 3">
    <name type="scientific">Streptomyces spongiicola</name>
    <dbReference type="NCBI Taxonomy" id="1690221"/>
    <lineage>
        <taxon>Bacteria</taxon>
        <taxon>Bacillati</taxon>
        <taxon>Actinomycetota</taxon>
        <taxon>Actinomycetes</taxon>
        <taxon>Kitasatosporales</taxon>
        <taxon>Streptomycetaceae</taxon>
        <taxon>Streptomyces</taxon>
    </lineage>
</organism>
<dbReference type="AlphaFoldDB" id="A0A388T6R6"/>
<dbReference type="Proteomes" id="UP000265354">
    <property type="component" value="Unassembled WGS sequence"/>
</dbReference>
<evidence type="ECO:0000313" key="3">
    <source>
        <dbReference type="Proteomes" id="UP000265354"/>
    </source>
</evidence>
<accession>A0A388T6R6</accession>
<gene>
    <name evidence="2" type="ORF">SSP531S_54110</name>
</gene>